<dbReference type="PANTHER" id="PTHR43842">
    <property type="entry name" value="PROPIONYL-COA CARBOXYLASE BETA CHAIN"/>
    <property type="match status" value="1"/>
</dbReference>
<dbReference type="PROSITE" id="PS50980">
    <property type="entry name" value="COA_CT_NTER"/>
    <property type="match status" value="1"/>
</dbReference>
<dbReference type="PROSITE" id="PS50989">
    <property type="entry name" value="COA_CT_CTER"/>
    <property type="match status" value="1"/>
</dbReference>
<evidence type="ECO:0000313" key="4">
    <source>
        <dbReference type="Proteomes" id="UP001550210"/>
    </source>
</evidence>
<gene>
    <name evidence="3" type="ORF">ABZZ21_12565</name>
</gene>
<comment type="caution">
    <text evidence="3">The sequence shown here is derived from an EMBL/GenBank/DDBJ whole genome shotgun (WGS) entry which is preliminary data.</text>
</comment>
<dbReference type="InterPro" id="IPR011762">
    <property type="entry name" value="COA_CT_N"/>
</dbReference>
<dbReference type="Pfam" id="PF01039">
    <property type="entry name" value="Carboxyl_trans"/>
    <property type="match status" value="1"/>
</dbReference>
<evidence type="ECO:0000313" key="3">
    <source>
        <dbReference type="EMBL" id="MET9845394.1"/>
    </source>
</evidence>
<dbReference type="Proteomes" id="UP001550210">
    <property type="component" value="Unassembled WGS sequence"/>
</dbReference>
<name>A0ABV2UV08_9ACTN</name>
<keyword evidence="3" id="KW-0436">Ligase</keyword>
<sequence>MQETEEAPVTAGTTRARVEELTSLRAAVVAGPGEKATQAQKAKGKLTVRERLDILFDEGSFVEIEGLRRHRATGFGLEDRRPHTDGVVTGWGTVDGRPVFAYAHDFRIFGGALGEAHAQKIHKLMDLAESAGAPVVGLCDGAGARIQEGVTALAGYGGIFRRNVRNSGVIPQISVIMGPCAGGAAYSPALTDFVFMVRGTSQMFITGPDVVQAVTGEQITHDDLGGADVHAERSGVAGFVYDNEECCLRDVRHLLSFLPSNNRETPPGGPTCDPADRRVEALVDLVPADPNQAYDMAKVIEEIADHGEVFEVHERWAPNVICALTRMGGEVVGVVANQPQRMAGVLDIEASEKAARFVQMCDAFNIPLVTLVDVPGFLPGVDQEHGGVIRHGAKLLYAYCNATVPRVQLILRKAYGGAYIVMDSRSIGTDVSLAWPINEIAVMGAEGAAGVVFRRQIAQADDPDAMRARLVKEYKEELMHPYYAAERGLVDDVIDPADTRSVLIRTLSVLRSKHAPLPSRKHGNQPQ</sequence>
<reference evidence="3 4" key="1">
    <citation type="submission" date="2024-06" db="EMBL/GenBank/DDBJ databases">
        <title>The Natural Products Discovery Center: Release of the First 8490 Sequenced Strains for Exploring Actinobacteria Biosynthetic Diversity.</title>
        <authorList>
            <person name="Kalkreuter E."/>
            <person name="Kautsar S.A."/>
            <person name="Yang D."/>
            <person name="Bader C.D."/>
            <person name="Teijaro C.N."/>
            <person name="Fluegel L."/>
            <person name="Davis C.M."/>
            <person name="Simpson J.R."/>
            <person name="Lauterbach L."/>
            <person name="Steele A.D."/>
            <person name="Gui C."/>
            <person name="Meng S."/>
            <person name="Li G."/>
            <person name="Viehrig K."/>
            <person name="Ye F."/>
            <person name="Su P."/>
            <person name="Kiefer A.F."/>
            <person name="Nichols A."/>
            <person name="Cepeda A.J."/>
            <person name="Yan W."/>
            <person name="Fan B."/>
            <person name="Jiang Y."/>
            <person name="Adhikari A."/>
            <person name="Zheng C.-J."/>
            <person name="Schuster L."/>
            <person name="Cowan T.M."/>
            <person name="Smanski M.J."/>
            <person name="Chevrette M.G."/>
            <person name="De Carvalho L.P.S."/>
            <person name="Shen B."/>
        </authorList>
    </citation>
    <scope>NUCLEOTIDE SEQUENCE [LARGE SCALE GENOMIC DNA]</scope>
    <source>
        <strain evidence="3 4">NPDC006434</strain>
    </source>
</reference>
<protein>
    <submittedName>
        <fullName evidence="3">Acyl-CoA carboxylase subunit beta</fullName>
        <ecNumber evidence="3">6.-.-.-</ecNumber>
    </submittedName>
</protein>
<dbReference type="SUPFAM" id="SSF52096">
    <property type="entry name" value="ClpP/crotonase"/>
    <property type="match status" value="2"/>
</dbReference>
<feature type="domain" description="CoA carboxyltransferase C-terminal" evidence="2">
    <location>
        <begin position="274"/>
        <end position="527"/>
    </location>
</feature>
<feature type="domain" description="CoA carboxyltransferase N-terminal" evidence="1">
    <location>
        <begin position="14"/>
        <end position="270"/>
    </location>
</feature>
<dbReference type="GO" id="GO:0016874">
    <property type="term" value="F:ligase activity"/>
    <property type="evidence" value="ECO:0007669"/>
    <property type="project" value="UniProtKB-KW"/>
</dbReference>
<keyword evidence="4" id="KW-1185">Reference proteome</keyword>
<dbReference type="InterPro" id="IPR034733">
    <property type="entry name" value="AcCoA_carboxyl_beta"/>
</dbReference>
<organism evidence="3 4">
    <name type="scientific">Streptomyces ossamyceticus</name>
    <dbReference type="NCBI Taxonomy" id="249581"/>
    <lineage>
        <taxon>Bacteria</taxon>
        <taxon>Bacillati</taxon>
        <taxon>Actinomycetota</taxon>
        <taxon>Actinomycetes</taxon>
        <taxon>Kitasatosporales</taxon>
        <taxon>Streptomycetaceae</taxon>
        <taxon>Streptomyces</taxon>
    </lineage>
</organism>
<dbReference type="EMBL" id="JBEXPZ010000014">
    <property type="protein sequence ID" value="MET9845394.1"/>
    <property type="molecule type" value="Genomic_DNA"/>
</dbReference>
<evidence type="ECO:0000259" key="1">
    <source>
        <dbReference type="PROSITE" id="PS50980"/>
    </source>
</evidence>
<dbReference type="InterPro" id="IPR011763">
    <property type="entry name" value="COA_CT_C"/>
</dbReference>
<dbReference type="InterPro" id="IPR029045">
    <property type="entry name" value="ClpP/crotonase-like_dom_sf"/>
</dbReference>
<evidence type="ECO:0000259" key="2">
    <source>
        <dbReference type="PROSITE" id="PS50989"/>
    </source>
</evidence>
<dbReference type="PANTHER" id="PTHR43842:SF2">
    <property type="entry name" value="PROPIONYL-COA CARBOXYLASE BETA CHAIN, MITOCHONDRIAL"/>
    <property type="match status" value="1"/>
</dbReference>
<dbReference type="Gene3D" id="3.90.226.10">
    <property type="entry name" value="2-enoyl-CoA Hydratase, Chain A, domain 1"/>
    <property type="match status" value="2"/>
</dbReference>
<proteinExistence type="predicted"/>
<dbReference type="InterPro" id="IPR051047">
    <property type="entry name" value="AccD/PCCB"/>
</dbReference>
<dbReference type="EC" id="6.-.-.-" evidence="3"/>
<accession>A0ABV2UV08</accession>